<dbReference type="Proteomes" id="UP001159370">
    <property type="component" value="Unassembled WGS sequence"/>
</dbReference>
<comment type="caution">
    <text evidence="3">The sequence shown here is derived from an EMBL/GenBank/DDBJ whole genome shotgun (WGS) entry which is preliminary data.</text>
</comment>
<feature type="coiled-coil region" evidence="1">
    <location>
        <begin position="123"/>
        <end position="150"/>
    </location>
</feature>
<name>A0AA43GYY7_9CYAN</name>
<accession>A0AA43GYY7</accession>
<dbReference type="GeneID" id="83684126"/>
<organism evidence="3 4">
    <name type="scientific">Umezakia ovalisporum FSS-62</name>
    <dbReference type="NCBI Taxonomy" id="2971776"/>
    <lineage>
        <taxon>Bacteria</taxon>
        <taxon>Bacillati</taxon>
        <taxon>Cyanobacteriota</taxon>
        <taxon>Cyanophyceae</taxon>
        <taxon>Nostocales</taxon>
        <taxon>Nodulariaceae</taxon>
        <taxon>Umezakia</taxon>
    </lineage>
</organism>
<reference evidence="3 4" key="1">
    <citation type="journal article" date="2023" name="J. Phycol.">
        <title>Chrysosporum ovalisporum is synonymous with the true-branching cyanobacterium Umezakia natans (Nostocales/Aphanizomenonaceae).</title>
        <authorList>
            <person name="McGregor G.B."/>
            <person name="Sendall B.C."/>
            <person name="Niiyama Y."/>
            <person name="Tuji A."/>
            <person name="Willis A."/>
        </authorList>
    </citation>
    <scope>NUCLEOTIDE SEQUENCE [LARGE SCALE GENOMIC DNA]</scope>
    <source>
        <strain evidence="3 4">FSS-62</strain>
    </source>
</reference>
<dbReference type="EMBL" id="JANQDL010000066">
    <property type="protein sequence ID" value="MDH6064081.1"/>
    <property type="molecule type" value="Genomic_DNA"/>
</dbReference>
<keyword evidence="2" id="KW-0472">Membrane</keyword>
<proteinExistence type="predicted"/>
<evidence type="ECO:0000256" key="1">
    <source>
        <dbReference type="SAM" id="Coils"/>
    </source>
</evidence>
<sequence>MRISFVTNSVNNWLTQHPGFLRFFHILAWAASHPIVTIVILLFAIALIGSIIKVILRLIETASWSLLQIPVKLILSVIKVSFVSFTKFTGFALQSVKDPKLDNTLKILPINSETIDNNKHQRLAQISKRLEVIQAEQQQLLAEAADLMARENIDHSTIHSALAITEE</sequence>
<evidence type="ECO:0000313" key="4">
    <source>
        <dbReference type="Proteomes" id="UP001159370"/>
    </source>
</evidence>
<gene>
    <name evidence="3" type="ORF">NWP23_09945</name>
</gene>
<protein>
    <submittedName>
        <fullName evidence="3">Uncharacterized protein</fullName>
    </submittedName>
</protein>
<evidence type="ECO:0000256" key="2">
    <source>
        <dbReference type="SAM" id="Phobius"/>
    </source>
</evidence>
<keyword evidence="2" id="KW-1133">Transmembrane helix</keyword>
<evidence type="ECO:0000313" key="3">
    <source>
        <dbReference type="EMBL" id="MDH6064081.1"/>
    </source>
</evidence>
<keyword evidence="2" id="KW-0812">Transmembrane</keyword>
<feature type="transmembrane region" description="Helical" evidence="2">
    <location>
        <begin position="26"/>
        <end position="52"/>
    </location>
</feature>
<keyword evidence="1" id="KW-0175">Coiled coil</keyword>
<dbReference type="RefSeq" id="WP_280650888.1">
    <property type="nucleotide sequence ID" value="NZ_JANQDL010000066.1"/>
</dbReference>
<dbReference type="AlphaFoldDB" id="A0AA43GYY7"/>